<dbReference type="GO" id="GO:0016604">
    <property type="term" value="C:nuclear body"/>
    <property type="evidence" value="ECO:0007669"/>
    <property type="project" value="TreeGrafter"/>
</dbReference>
<dbReference type="InterPro" id="IPR045055">
    <property type="entry name" value="DNA2/NAM7-like"/>
</dbReference>
<accession>A0A0D3KH38</accession>
<dbReference type="RefSeq" id="XP_005787502.1">
    <property type="nucleotide sequence ID" value="XM_005787445.1"/>
</dbReference>
<dbReference type="STRING" id="2903.R1DHU0"/>
<dbReference type="GO" id="GO:0006369">
    <property type="term" value="P:termination of RNA polymerase II transcription"/>
    <property type="evidence" value="ECO:0007669"/>
    <property type="project" value="TreeGrafter"/>
</dbReference>
<dbReference type="GO" id="GO:0001147">
    <property type="term" value="F:transcription termination site sequence-specific DNA binding"/>
    <property type="evidence" value="ECO:0007669"/>
    <property type="project" value="TreeGrafter"/>
</dbReference>
<dbReference type="PANTHER" id="PTHR10887">
    <property type="entry name" value="DNA2/NAM7 HELICASE FAMILY"/>
    <property type="match status" value="1"/>
</dbReference>
<sequence>VVVSTVDGFQGQEAHLVIISMVRANDRGRVGFLADQRRLNVALTRARSGLIVLGHAGTLRADEHL</sequence>
<name>A0A0D3KH38_EMIH1</name>
<dbReference type="Gene3D" id="3.40.50.300">
    <property type="entry name" value="P-loop containing nucleotide triphosphate hydrolases"/>
    <property type="match status" value="1"/>
</dbReference>
<protein>
    <recommendedName>
        <fullName evidence="1">DNA2/NAM7 helicase-like C-terminal domain-containing protein</fullName>
    </recommendedName>
</protein>
<dbReference type="SUPFAM" id="SSF52540">
    <property type="entry name" value="P-loop containing nucleoside triphosphate hydrolases"/>
    <property type="match status" value="1"/>
</dbReference>
<evidence type="ECO:0000313" key="2">
    <source>
        <dbReference type="EnsemblProtists" id="EOD35073"/>
    </source>
</evidence>
<dbReference type="GeneID" id="17265257"/>
<evidence type="ECO:0000313" key="3">
    <source>
        <dbReference type="Proteomes" id="UP000013827"/>
    </source>
</evidence>
<dbReference type="OMA" id="SDWRRIN"/>
<dbReference type="InterPro" id="IPR027417">
    <property type="entry name" value="P-loop_NTPase"/>
</dbReference>
<dbReference type="PaxDb" id="2903-EOD19708"/>
<dbReference type="KEGG" id="ehx:EMIHUDRAFT_49246"/>
<dbReference type="KEGG" id="ehx:EMIHUDRAFT_48453"/>
<dbReference type="RefSeq" id="XP_005772137.1">
    <property type="nucleotide sequence ID" value="XM_005772080.1"/>
</dbReference>
<reference evidence="3" key="1">
    <citation type="journal article" date="2013" name="Nature">
        <title>Pan genome of the phytoplankton Emiliania underpins its global distribution.</title>
        <authorList>
            <person name="Read B.A."/>
            <person name="Kegel J."/>
            <person name="Klute M.J."/>
            <person name="Kuo A."/>
            <person name="Lefebvre S.C."/>
            <person name="Maumus F."/>
            <person name="Mayer C."/>
            <person name="Miller J."/>
            <person name="Monier A."/>
            <person name="Salamov A."/>
            <person name="Young J."/>
            <person name="Aguilar M."/>
            <person name="Claverie J.M."/>
            <person name="Frickenhaus S."/>
            <person name="Gonzalez K."/>
            <person name="Herman E.K."/>
            <person name="Lin Y.C."/>
            <person name="Napier J."/>
            <person name="Ogata H."/>
            <person name="Sarno A.F."/>
            <person name="Shmutz J."/>
            <person name="Schroeder D."/>
            <person name="de Vargas C."/>
            <person name="Verret F."/>
            <person name="von Dassow P."/>
            <person name="Valentin K."/>
            <person name="Van de Peer Y."/>
            <person name="Wheeler G."/>
            <person name="Dacks J.B."/>
            <person name="Delwiche C.F."/>
            <person name="Dyhrman S.T."/>
            <person name="Glockner G."/>
            <person name="John U."/>
            <person name="Richards T."/>
            <person name="Worden A.Z."/>
            <person name="Zhang X."/>
            <person name="Grigoriev I.V."/>
            <person name="Allen A.E."/>
            <person name="Bidle K."/>
            <person name="Borodovsky M."/>
            <person name="Bowler C."/>
            <person name="Brownlee C."/>
            <person name="Cock J.M."/>
            <person name="Elias M."/>
            <person name="Gladyshev V.N."/>
            <person name="Groth M."/>
            <person name="Guda C."/>
            <person name="Hadaegh A."/>
            <person name="Iglesias-Rodriguez M.D."/>
            <person name="Jenkins J."/>
            <person name="Jones B.M."/>
            <person name="Lawson T."/>
            <person name="Leese F."/>
            <person name="Lindquist E."/>
            <person name="Lobanov A."/>
            <person name="Lomsadze A."/>
            <person name="Malik S.B."/>
            <person name="Marsh M.E."/>
            <person name="Mackinder L."/>
            <person name="Mock T."/>
            <person name="Mueller-Roeber B."/>
            <person name="Pagarete A."/>
            <person name="Parker M."/>
            <person name="Probert I."/>
            <person name="Quesneville H."/>
            <person name="Raines C."/>
            <person name="Rensing S.A."/>
            <person name="Riano-Pachon D.M."/>
            <person name="Richier S."/>
            <person name="Rokitta S."/>
            <person name="Shiraiwa Y."/>
            <person name="Soanes D.M."/>
            <person name="van der Giezen M."/>
            <person name="Wahlund T.M."/>
            <person name="Williams B."/>
            <person name="Wilson W."/>
            <person name="Wolfe G."/>
            <person name="Wurch L.L."/>
        </authorList>
    </citation>
    <scope>NUCLEOTIDE SEQUENCE</scope>
</reference>
<dbReference type="PANTHER" id="PTHR10887:SF495">
    <property type="entry name" value="HELICASE SENATAXIN ISOFORM X1-RELATED"/>
    <property type="match status" value="1"/>
</dbReference>
<dbReference type="HOGENOM" id="CLU_159719_1_0_1"/>
<organism evidence="2 3">
    <name type="scientific">Emiliania huxleyi (strain CCMP1516)</name>
    <dbReference type="NCBI Taxonomy" id="280463"/>
    <lineage>
        <taxon>Eukaryota</taxon>
        <taxon>Haptista</taxon>
        <taxon>Haptophyta</taxon>
        <taxon>Prymnesiophyceae</taxon>
        <taxon>Isochrysidales</taxon>
        <taxon>Noelaerhabdaceae</taxon>
        <taxon>Emiliania</taxon>
    </lineage>
</organism>
<dbReference type="GeneID" id="17280344"/>
<keyword evidence="3" id="KW-1185">Reference proteome</keyword>
<dbReference type="InterPro" id="IPR041679">
    <property type="entry name" value="DNA2/NAM7-like_C"/>
</dbReference>
<dbReference type="Pfam" id="PF13087">
    <property type="entry name" value="AAA_12"/>
    <property type="match status" value="1"/>
</dbReference>
<dbReference type="InterPro" id="IPR047187">
    <property type="entry name" value="SF1_C_Upf1"/>
</dbReference>
<feature type="domain" description="DNA2/NAM7 helicase-like C-terminal" evidence="1">
    <location>
        <begin position="2"/>
        <end position="56"/>
    </location>
</feature>
<reference evidence="2" key="2">
    <citation type="submission" date="2024-10" db="UniProtKB">
        <authorList>
            <consortium name="EnsemblProtists"/>
        </authorList>
    </citation>
    <scope>IDENTIFICATION</scope>
</reference>
<dbReference type="CDD" id="cd18808">
    <property type="entry name" value="SF1_C_Upf1"/>
    <property type="match status" value="1"/>
</dbReference>
<dbReference type="eggNOG" id="KOG1803">
    <property type="taxonomic scope" value="Eukaryota"/>
</dbReference>
<dbReference type="Proteomes" id="UP000013827">
    <property type="component" value="Unassembled WGS sequence"/>
</dbReference>
<dbReference type="EnsemblProtists" id="EOD19708">
    <property type="protein sequence ID" value="EOD19708"/>
    <property type="gene ID" value="EMIHUDRAFT_49246"/>
</dbReference>
<proteinExistence type="predicted"/>
<dbReference type="AlphaFoldDB" id="A0A0D3KH38"/>
<evidence type="ECO:0000259" key="1">
    <source>
        <dbReference type="Pfam" id="PF13087"/>
    </source>
</evidence>
<dbReference type="EnsemblProtists" id="EOD35073">
    <property type="protein sequence ID" value="EOD35073"/>
    <property type="gene ID" value="EMIHUDRAFT_48453"/>
</dbReference>